<dbReference type="PANTHER" id="PTHR33223">
    <property type="entry name" value="CCHC-TYPE DOMAIN-CONTAINING PROTEIN"/>
    <property type="match status" value="1"/>
</dbReference>
<dbReference type="InterPro" id="IPR001878">
    <property type="entry name" value="Znf_CCHC"/>
</dbReference>
<dbReference type="InterPro" id="IPR005162">
    <property type="entry name" value="Retrotrans_gag_dom"/>
</dbReference>
<dbReference type="InterPro" id="IPR036875">
    <property type="entry name" value="Znf_CCHC_sf"/>
</dbReference>
<dbReference type="AlphaFoldDB" id="A0A843WYH8"/>
<feature type="compositionally biased region" description="Low complexity" evidence="2">
    <location>
        <begin position="581"/>
        <end position="604"/>
    </location>
</feature>
<gene>
    <name evidence="4" type="ORF">Taro_044527</name>
</gene>
<feature type="compositionally biased region" description="Polar residues" evidence="2">
    <location>
        <begin position="472"/>
        <end position="488"/>
    </location>
</feature>
<keyword evidence="1" id="KW-0479">Metal-binding</keyword>
<dbReference type="GO" id="GO:0008270">
    <property type="term" value="F:zinc ion binding"/>
    <property type="evidence" value="ECO:0007669"/>
    <property type="project" value="UniProtKB-KW"/>
</dbReference>
<reference evidence="4" key="1">
    <citation type="submission" date="2017-07" db="EMBL/GenBank/DDBJ databases">
        <title>Taro Niue Genome Assembly and Annotation.</title>
        <authorList>
            <person name="Atibalentja N."/>
            <person name="Keating K."/>
            <person name="Fields C.J."/>
        </authorList>
    </citation>
    <scope>NUCLEOTIDE SEQUENCE</scope>
    <source>
        <strain evidence="4">Niue_2</strain>
        <tissue evidence="4">Leaf</tissue>
    </source>
</reference>
<dbReference type="PROSITE" id="PS50158">
    <property type="entry name" value="ZF_CCHC"/>
    <property type="match status" value="1"/>
</dbReference>
<evidence type="ECO:0000256" key="1">
    <source>
        <dbReference type="PROSITE-ProRule" id="PRU00047"/>
    </source>
</evidence>
<keyword evidence="5" id="KW-1185">Reference proteome</keyword>
<dbReference type="PANTHER" id="PTHR33223:SF11">
    <property type="entry name" value="ELEMENT PROTEIN, PUTATIVE-RELATED"/>
    <property type="match status" value="1"/>
</dbReference>
<feature type="domain" description="CCHC-type" evidence="3">
    <location>
        <begin position="554"/>
        <end position="569"/>
    </location>
</feature>
<dbReference type="SMART" id="SM00343">
    <property type="entry name" value="ZnF_C2HC"/>
    <property type="match status" value="1"/>
</dbReference>
<name>A0A843WYH8_COLES</name>
<protein>
    <recommendedName>
        <fullName evidence="3">CCHC-type domain-containing protein</fullName>
    </recommendedName>
</protein>
<keyword evidence="1" id="KW-0863">Zinc-finger</keyword>
<evidence type="ECO:0000256" key="2">
    <source>
        <dbReference type="SAM" id="MobiDB-lite"/>
    </source>
</evidence>
<organism evidence="4 5">
    <name type="scientific">Colocasia esculenta</name>
    <name type="common">Wild taro</name>
    <name type="synonym">Arum esculentum</name>
    <dbReference type="NCBI Taxonomy" id="4460"/>
    <lineage>
        <taxon>Eukaryota</taxon>
        <taxon>Viridiplantae</taxon>
        <taxon>Streptophyta</taxon>
        <taxon>Embryophyta</taxon>
        <taxon>Tracheophyta</taxon>
        <taxon>Spermatophyta</taxon>
        <taxon>Magnoliopsida</taxon>
        <taxon>Liliopsida</taxon>
        <taxon>Araceae</taxon>
        <taxon>Aroideae</taxon>
        <taxon>Colocasieae</taxon>
        <taxon>Colocasia</taxon>
    </lineage>
</organism>
<dbReference type="Proteomes" id="UP000652761">
    <property type="component" value="Unassembled WGS sequence"/>
</dbReference>
<comment type="caution">
    <text evidence="4">The sequence shown here is derived from an EMBL/GenBank/DDBJ whole genome shotgun (WGS) entry which is preliminary data.</text>
</comment>
<dbReference type="EMBL" id="NMUH01005035">
    <property type="protein sequence ID" value="MQM11618.1"/>
    <property type="molecule type" value="Genomic_DNA"/>
</dbReference>
<feature type="region of interest" description="Disordered" evidence="2">
    <location>
        <begin position="579"/>
        <end position="607"/>
    </location>
</feature>
<sequence>MAWRLDTIESSNPSHMCTFRCSPSCLVLDWFTLRRTRTVEKGPHGNRLVTTIRGTHRMESHSTSRFTGRIAQRQSSRWSLHLDVWETQHKHRNTRYKVDDNKLALYLILTARDLAAKCLLEELDLPTGTEEWLDDHRTCGAAELREETSYRGAIPVGARGGLGMNREIAGGLEAEELGVNIVCCQAQYPGCRRPDTLPSTSSYKKISGMADRRDWGGGGHDPEESTQHMIERIWESLMDIRTRMDQQTPIPPVAVPPGDGETVPVAPVPPRVEVPFTAPVPPPPPVLIAEEPVMQVEKFLRLQPPTYSGGPNPDTAEHWVHEVERVFATMRCPTADKVVLAAYQLRGFALEWWRLKMQTTFVGRTEEAITWSEFLDVFNDTFFPIQVQQVKREQFRTLQQGNSSVLEYQMRFMALSRYAPYVVSDNNMMVEYFIRGLRVELQDAIVPLMCKTVEEVAQRAATLERSIRTRQAGESGSGSFRLPQQSVGASKGKAPAGPSSSGFGKWGQKLKQAFKGKGRGWGGRQQYQQGRGRPEVEVSQQSTARQPVTPPGYRCYNCNQPGHLIRNCPYMREYGYGRGVQQQQQPQQFQQPQSGRGRGAPQQRGRGRVMAITRAQAEASNMIEGTEEWLDDRRTRGVAELREETPYRGAIPVGARRGLGVNREIAGGFSVF</sequence>
<keyword evidence="1" id="KW-0862">Zinc</keyword>
<proteinExistence type="predicted"/>
<dbReference type="Pfam" id="PF00098">
    <property type="entry name" value="zf-CCHC"/>
    <property type="match status" value="1"/>
</dbReference>
<accession>A0A843WYH8</accession>
<evidence type="ECO:0000259" key="3">
    <source>
        <dbReference type="PROSITE" id="PS50158"/>
    </source>
</evidence>
<evidence type="ECO:0000313" key="5">
    <source>
        <dbReference type="Proteomes" id="UP000652761"/>
    </source>
</evidence>
<dbReference type="Gene3D" id="4.10.60.10">
    <property type="entry name" value="Zinc finger, CCHC-type"/>
    <property type="match status" value="1"/>
</dbReference>
<dbReference type="Pfam" id="PF03732">
    <property type="entry name" value="Retrotrans_gag"/>
    <property type="match status" value="1"/>
</dbReference>
<evidence type="ECO:0000313" key="4">
    <source>
        <dbReference type="EMBL" id="MQM11618.1"/>
    </source>
</evidence>
<dbReference type="GO" id="GO:0003676">
    <property type="term" value="F:nucleic acid binding"/>
    <property type="evidence" value="ECO:0007669"/>
    <property type="project" value="InterPro"/>
</dbReference>
<feature type="region of interest" description="Disordered" evidence="2">
    <location>
        <begin position="467"/>
        <end position="548"/>
    </location>
</feature>
<dbReference type="SUPFAM" id="SSF57756">
    <property type="entry name" value="Retrovirus zinc finger-like domains"/>
    <property type="match status" value="1"/>
</dbReference>